<keyword evidence="9" id="KW-1133">Transmembrane helix</keyword>
<keyword evidence="6 11" id="KW-0418">Kinase</keyword>
<dbReference type="InterPro" id="IPR011712">
    <property type="entry name" value="Sig_transdc_His_kin_sub3_dim/P"/>
</dbReference>
<keyword evidence="9" id="KW-0472">Membrane</keyword>
<dbReference type="EC" id="2.7.13.3" evidence="2"/>
<dbReference type="GO" id="GO:0046983">
    <property type="term" value="F:protein dimerization activity"/>
    <property type="evidence" value="ECO:0007669"/>
    <property type="project" value="InterPro"/>
</dbReference>
<evidence type="ECO:0000256" key="5">
    <source>
        <dbReference type="ARBA" id="ARBA00022741"/>
    </source>
</evidence>
<dbReference type="EMBL" id="UNQJ01000028">
    <property type="protein sequence ID" value="SYZ34508.1"/>
    <property type="molecule type" value="Genomic_DNA"/>
</dbReference>
<accession>A0A383S949</accession>
<evidence type="ECO:0000313" key="12">
    <source>
        <dbReference type="Proteomes" id="UP000263928"/>
    </source>
</evidence>
<dbReference type="GO" id="GO:0016020">
    <property type="term" value="C:membrane"/>
    <property type="evidence" value="ECO:0007669"/>
    <property type="project" value="InterPro"/>
</dbReference>
<evidence type="ECO:0000313" key="11">
    <source>
        <dbReference type="EMBL" id="SYZ34508.1"/>
    </source>
</evidence>
<dbReference type="CDD" id="cd16917">
    <property type="entry name" value="HATPase_UhpB-NarQ-NarX-like"/>
    <property type="match status" value="1"/>
</dbReference>
<keyword evidence="8" id="KW-0902">Two-component regulatory system</keyword>
<dbReference type="Gene3D" id="1.20.5.1930">
    <property type="match status" value="1"/>
</dbReference>
<dbReference type="PANTHER" id="PTHR24421">
    <property type="entry name" value="NITRATE/NITRITE SENSOR PROTEIN NARX-RELATED"/>
    <property type="match status" value="1"/>
</dbReference>
<evidence type="ECO:0000259" key="10">
    <source>
        <dbReference type="SMART" id="SM00387"/>
    </source>
</evidence>
<evidence type="ECO:0000256" key="6">
    <source>
        <dbReference type="ARBA" id="ARBA00022777"/>
    </source>
</evidence>
<proteinExistence type="predicted"/>
<evidence type="ECO:0000256" key="8">
    <source>
        <dbReference type="ARBA" id="ARBA00023012"/>
    </source>
</evidence>
<evidence type="ECO:0000256" key="3">
    <source>
        <dbReference type="ARBA" id="ARBA00022553"/>
    </source>
</evidence>
<organism evidence="11 12">
    <name type="scientific">Propionibacterium australiense</name>
    <dbReference type="NCBI Taxonomy" id="119981"/>
    <lineage>
        <taxon>Bacteria</taxon>
        <taxon>Bacillati</taxon>
        <taxon>Actinomycetota</taxon>
        <taxon>Actinomycetes</taxon>
        <taxon>Propionibacteriales</taxon>
        <taxon>Propionibacteriaceae</taxon>
        <taxon>Propionibacterium</taxon>
    </lineage>
</organism>
<dbReference type="Pfam" id="PF07730">
    <property type="entry name" value="HisKA_3"/>
    <property type="match status" value="1"/>
</dbReference>
<dbReference type="SMART" id="SM00387">
    <property type="entry name" value="HATPase_c"/>
    <property type="match status" value="1"/>
</dbReference>
<reference evidence="12" key="1">
    <citation type="submission" date="2018-08" db="EMBL/GenBank/DDBJ databases">
        <authorList>
            <person name="Hornung B."/>
        </authorList>
    </citation>
    <scope>NUCLEOTIDE SEQUENCE [LARGE SCALE GENOMIC DNA]</scope>
</reference>
<dbReference type="GO" id="GO:0000155">
    <property type="term" value="F:phosphorelay sensor kinase activity"/>
    <property type="evidence" value="ECO:0007669"/>
    <property type="project" value="InterPro"/>
</dbReference>
<dbReference type="Gene3D" id="3.30.565.10">
    <property type="entry name" value="Histidine kinase-like ATPase, C-terminal domain"/>
    <property type="match status" value="1"/>
</dbReference>
<evidence type="ECO:0000256" key="7">
    <source>
        <dbReference type="ARBA" id="ARBA00022840"/>
    </source>
</evidence>
<comment type="catalytic activity">
    <reaction evidence="1">
        <text>ATP + protein L-histidine = ADP + protein N-phospho-L-histidine.</text>
        <dbReference type="EC" id="2.7.13.3"/>
    </reaction>
</comment>
<evidence type="ECO:0000256" key="2">
    <source>
        <dbReference type="ARBA" id="ARBA00012438"/>
    </source>
</evidence>
<keyword evidence="5" id="KW-0547">Nucleotide-binding</keyword>
<dbReference type="SUPFAM" id="SSF55874">
    <property type="entry name" value="ATPase domain of HSP90 chaperone/DNA topoisomerase II/histidine kinase"/>
    <property type="match status" value="1"/>
</dbReference>
<dbReference type="InterPro" id="IPR036890">
    <property type="entry name" value="HATPase_C_sf"/>
</dbReference>
<evidence type="ECO:0000256" key="4">
    <source>
        <dbReference type="ARBA" id="ARBA00022679"/>
    </source>
</evidence>
<dbReference type="PANTHER" id="PTHR24421:SF10">
    <property type="entry name" value="NITRATE_NITRITE SENSOR PROTEIN NARQ"/>
    <property type="match status" value="1"/>
</dbReference>
<feature type="domain" description="Histidine kinase/HSP90-like ATPase" evidence="10">
    <location>
        <begin position="317"/>
        <end position="409"/>
    </location>
</feature>
<dbReference type="Pfam" id="PF02518">
    <property type="entry name" value="HATPase_c"/>
    <property type="match status" value="1"/>
</dbReference>
<dbReference type="InterPro" id="IPR003594">
    <property type="entry name" value="HATPase_dom"/>
</dbReference>
<name>A0A383S949_9ACTN</name>
<dbReference type="GO" id="GO:0005524">
    <property type="term" value="F:ATP binding"/>
    <property type="evidence" value="ECO:0007669"/>
    <property type="project" value="UniProtKB-KW"/>
</dbReference>
<dbReference type="AlphaFoldDB" id="A0A383S949"/>
<protein>
    <recommendedName>
        <fullName evidence="2">histidine kinase</fullName>
        <ecNumber evidence="2">2.7.13.3</ecNumber>
    </recommendedName>
</protein>
<keyword evidence="3" id="KW-0597">Phosphoprotein</keyword>
<evidence type="ECO:0000256" key="9">
    <source>
        <dbReference type="SAM" id="Phobius"/>
    </source>
</evidence>
<feature type="transmembrane region" description="Helical" evidence="9">
    <location>
        <begin position="46"/>
        <end position="63"/>
    </location>
</feature>
<gene>
    <name evidence="11" type="ORF">PROPAUS_2525</name>
</gene>
<keyword evidence="9" id="KW-0812">Transmembrane</keyword>
<keyword evidence="4 11" id="KW-0808">Transferase</keyword>
<dbReference type="InterPro" id="IPR050482">
    <property type="entry name" value="Sensor_HK_TwoCompSys"/>
</dbReference>
<sequence>MIIPCRVRRAEVSAVTRWVRAHDFCHESRQRTSKAPSCRIITPMRVLADKGVIGCGCIVMALLPGPPGAAGIAWLLGAVAVSGACMLTESTRAAVVAPATYLVLAALSPWSLSGAPLLVHDLFRAVTVRSRGAWLLPACCIPVLSAVTRHALSPPAAGLCAVVCALAAVLAVRTAQGEATRQRLYALRDDLQERVGELRASNARLLESQDHETRAATLSERTRIAREIHDTVGHLLTRLVLQTKALQLAHRGEPAVMAELGEVNATLNEALDSMRRSVHALSAEGEDLATSLNVLGSRCGIENVTVDCTLDREPPPAVSRCLVAVTREALTNAARHGRADSARVVLTEYPVFWQITIGNDGDPPTPEQLHGATGMGLRSMRERIESLGGVLRITTSPRFTVFATLPKENA</sequence>
<dbReference type="Proteomes" id="UP000263928">
    <property type="component" value="Unassembled WGS sequence"/>
</dbReference>
<keyword evidence="7" id="KW-0067">ATP-binding</keyword>
<evidence type="ECO:0000256" key="1">
    <source>
        <dbReference type="ARBA" id="ARBA00000085"/>
    </source>
</evidence>
<keyword evidence="12" id="KW-1185">Reference proteome</keyword>